<reference evidence="1 2" key="1">
    <citation type="journal article" date="2019" name="Sci. Rep.">
        <title>Orb-weaving spider Araneus ventricosus genome elucidates the spidroin gene catalogue.</title>
        <authorList>
            <person name="Kono N."/>
            <person name="Nakamura H."/>
            <person name="Ohtoshi R."/>
            <person name="Moran D.A.P."/>
            <person name="Shinohara A."/>
            <person name="Yoshida Y."/>
            <person name="Fujiwara M."/>
            <person name="Mori M."/>
            <person name="Tomita M."/>
            <person name="Arakawa K."/>
        </authorList>
    </citation>
    <scope>NUCLEOTIDE SEQUENCE [LARGE SCALE GENOMIC DNA]</scope>
</reference>
<dbReference type="EMBL" id="BGPR01012657">
    <property type="protein sequence ID" value="GBN57052.1"/>
    <property type="molecule type" value="Genomic_DNA"/>
</dbReference>
<dbReference type="Proteomes" id="UP000499080">
    <property type="component" value="Unassembled WGS sequence"/>
</dbReference>
<dbReference type="OrthoDB" id="6765089at2759"/>
<evidence type="ECO:0000313" key="2">
    <source>
        <dbReference type="Proteomes" id="UP000499080"/>
    </source>
</evidence>
<evidence type="ECO:0000313" key="1">
    <source>
        <dbReference type="EMBL" id="GBN57052.1"/>
    </source>
</evidence>
<gene>
    <name evidence="1" type="ORF">AVEN_136489_1</name>
</gene>
<keyword evidence="2" id="KW-1185">Reference proteome</keyword>
<sequence length="49" mass="5534">AIMVRSYQHKTDRSNLSEDIIEKAVKDGQKGLAQDAVLIRKSIEATRHL</sequence>
<feature type="non-terminal residue" evidence="1">
    <location>
        <position position="1"/>
    </location>
</feature>
<proteinExistence type="predicted"/>
<accession>A0A4Y2Q154</accession>
<comment type="caution">
    <text evidence="1">The sequence shown here is derived from an EMBL/GenBank/DDBJ whole genome shotgun (WGS) entry which is preliminary data.</text>
</comment>
<dbReference type="AlphaFoldDB" id="A0A4Y2Q154"/>
<protein>
    <submittedName>
        <fullName evidence="1">Uncharacterized protein</fullName>
    </submittedName>
</protein>
<name>A0A4Y2Q154_ARAVE</name>
<organism evidence="1 2">
    <name type="scientific">Araneus ventricosus</name>
    <name type="common">Orbweaver spider</name>
    <name type="synonym">Epeira ventricosa</name>
    <dbReference type="NCBI Taxonomy" id="182803"/>
    <lineage>
        <taxon>Eukaryota</taxon>
        <taxon>Metazoa</taxon>
        <taxon>Ecdysozoa</taxon>
        <taxon>Arthropoda</taxon>
        <taxon>Chelicerata</taxon>
        <taxon>Arachnida</taxon>
        <taxon>Araneae</taxon>
        <taxon>Araneomorphae</taxon>
        <taxon>Entelegynae</taxon>
        <taxon>Araneoidea</taxon>
        <taxon>Araneidae</taxon>
        <taxon>Araneus</taxon>
    </lineage>
</organism>